<feature type="coiled-coil region" evidence="1">
    <location>
        <begin position="58"/>
        <end position="113"/>
    </location>
</feature>
<protein>
    <submittedName>
        <fullName evidence="2">Uncharacterized protein</fullName>
    </submittedName>
</protein>
<keyword evidence="1" id="KW-0175">Coiled coil</keyword>
<name>A0A6C0HI71_9ZZZZ</name>
<organism evidence="2">
    <name type="scientific">viral metagenome</name>
    <dbReference type="NCBI Taxonomy" id="1070528"/>
    <lineage>
        <taxon>unclassified sequences</taxon>
        <taxon>metagenomes</taxon>
        <taxon>organismal metagenomes</taxon>
    </lineage>
</organism>
<accession>A0A6C0HI71</accession>
<proteinExistence type="predicted"/>
<evidence type="ECO:0000256" key="1">
    <source>
        <dbReference type="SAM" id="Coils"/>
    </source>
</evidence>
<sequence length="199" mass="23294">MFGIARFENNLAIHSSNIYITQQQYSKMQQFNDQHDARCMLCDACGHHITQLDINDLVSSLEAQLAEKNERIIAVECERDETVRKLTESSEIATRLEREKQEFEDKYNELYGKIYRIGRELGEYKKYYLENKIRDLRDANMAMERQIEMNGHRLHMLQQAKIMGDLHIAAINEIVASKDIPQFSDDEQPAEFSQMADNI</sequence>
<dbReference type="AlphaFoldDB" id="A0A6C0HI71"/>
<evidence type="ECO:0000313" key="2">
    <source>
        <dbReference type="EMBL" id="QHT80107.1"/>
    </source>
</evidence>
<reference evidence="2" key="1">
    <citation type="journal article" date="2020" name="Nature">
        <title>Giant virus diversity and host interactions through global metagenomics.</title>
        <authorList>
            <person name="Schulz F."/>
            <person name="Roux S."/>
            <person name="Paez-Espino D."/>
            <person name="Jungbluth S."/>
            <person name="Walsh D.A."/>
            <person name="Denef V.J."/>
            <person name="McMahon K.D."/>
            <person name="Konstantinidis K.T."/>
            <person name="Eloe-Fadrosh E.A."/>
            <person name="Kyrpides N.C."/>
            <person name="Woyke T."/>
        </authorList>
    </citation>
    <scope>NUCLEOTIDE SEQUENCE</scope>
    <source>
        <strain evidence="2">GVMAG-M-3300023184-105</strain>
    </source>
</reference>
<dbReference type="EMBL" id="MN739961">
    <property type="protein sequence ID" value="QHT80107.1"/>
    <property type="molecule type" value="Genomic_DNA"/>
</dbReference>